<dbReference type="SUPFAM" id="SSF55424">
    <property type="entry name" value="FAD/NAD-linked reductases, dimerisation (C-terminal) domain"/>
    <property type="match status" value="1"/>
</dbReference>
<evidence type="ECO:0000259" key="4">
    <source>
        <dbReference type="Pfam" id="PF09242"/>
    </source>
</evidence>
<evidence type="ECO:0000259" key="3">
    <source>
        <dbReference type="Pfam" id="PF07992"/>
    </source>
</evidence>
<accession>A0A1W9KRU4</accession>
<dbReference type="InterPro" id="IPR049386">
    <property type="entry name" value="FCSD_central"/>
</dbReference>
<evidence type="ECO:0000259" key="5">
    <source>
        <dbReference type="Pfam" id="PF21706"/>
    </source>
</evidence>
<dbReference type="InterPro" id="IPR036188">
    <property type="entry name" value="FAD/NAD-bd_sf"/>
</dbReference>
<comment type="caution">
    <text evidence="6">The sequence shown here is derived from an EMBL/GenBank/DDBJ whole genome shotgun (WGS) entry which is preliminary data.</text>
</comment>
<gene>
    <name evidence="6" type="ORF">BWK72_15125</name>
</gene>
<dbReference type="Pfam" id="PF07992">
    <property type="entry name" value="Pyr_redox_2"/>
    <property type="match status" value="1"/>
</dbReference>
<dbReference type="Pfam" id="PF21706">
    <property type="entry name" value="FCSD_central"/>
    <property type="match status" value="1"/>
</dbReference>
<dbReference type="InterPro" id="IPR052541">
    <property type="entry name" value="SQRD"/>
</dbReference>
<organism evidence="6 7">
    <name type="scientific">Rhodoferax ferrireducens</name>
    <dbReference type="NCBI Taxonomy" id="192843"/>
    <lineage>
        <taxon>Bacteria</taxon>
        <taxon>Pseudomonadati</taxon>
        <taxon>Pseudomonadota</taxon>
        <taxon>Betaproteobacteria</taxon>
        <taxon>Burkholderiales</taxon>
        <taxon>Comamonadaceae</taxon>
        <taxon>Rhodoferax</taxon>
    </lineage>
</organism>
<reference evidence="6 7" key="1">
    <citation type="submission" date="2017-01" db="EMBL/GenBank/DDBJ databases">
        <title>Novel large sulfur bacteria in the metagenomes of groundwater-fed chemosynthetic microbial mats in the Lake Huron basin.</title>
        <authorList>
            <person name="Sharrar A.M."/>
            <person name="Flood B.E."/>
            <person name="Bailey J.V."/>
            <person name="Jones D.S."/>
            <person name="Biddanda B."/>
            <person name="Ruberg S.A."/>
            <person name="Marcus D.N."/>
            <person name="Dick G.J."/>
        </authorList>
    </citation>
    <scope>NUCLEOTIDE SEQUENCE [LARGE SCALE GENOMIC DNA]</scope>
    <source>
        <strain evidence="6">A7</strain>
    </source>
</reference>
<evidence type="ECO:0000313" key="7">
    <source>
        <dbReference type="Proteomes" id="UP000192505"/>
    </source>
</evidence>
<proteinExistence type="predicted"/>
<feature type="domain" description="Flavocytochrome c sulphide dehydrogenase flavin-binding" evidence="4">
    <location>
        <begin position="361"/>
        <end position="426"/>
    </location>
</feature>
<dbReference type="GO" id="GO:0016491">
    <property type="term" value="F:oxidoreductase activity"/>
    <property type="evidence" value="ECO:0007669"/>
    <property type="project" value="InterPro"/>
</dbReference>
<dbReference type="Gene3D" id="3.50.50.60">
    <property type="entry name" value="FAD/NAD(P)-binding domain"/>
    <property type="match status" value="2"/>
</dbReference>
<dbReference type="Gene3D" id="3.90.760.10">
    <property type="entry name" value="Flavocytochrome c sulphide dehydrogenase, flavin-binding domain"/>
    <property type="match status" value="1"/>
</dbReference>
<evidence type="ECO:0000313" key="6">
    <source>
        <dbReference type="EMBL" id="OQW87065.1"/>
    </source>
</evidence>
<dbReference type="AlphaFoldDB" id="A0A1W9KRU4"/>
<protein>
    <submittedName>
        <fullName evidence="6">Flavocytochrome C</fullName>
    </submittedName>
</protein>
<evidence type="ECO:0000256" key="1">
    <source>
        <dbReference type="ARBA" id="ARBA00022630"/>
    </source>
</evidence>
<dbReference type="InterPro" id="IPR037092">
    <property type="entry name" value="FlavoCytC_S_DH_flav-bd_sf"/>
</dbReference>
<sequence>MKRRQFVGSIGAAGAVGSLGFLSGCASTRGDNGLRVVVVGGGFGGATAAKYVRMWSDYGISVTLVEPNASFISCPISNLVLGGTKTMADITLTYDNLVKNHGVKLVRDAVTTIDPDKRIVRLAGGGELPYDRLILSPGIDFMWETLPGMASAGAKDQVLHAWKAGPQTVALRQQLEAMPDGGVYALAIPLAPYRCPPGPYERACQVASYFSQAKPKSKVLILDANDDVTSKAGLFKKAWADRYPGMVEYRPKHVLSDVDVASGTLKFEFNGDVKANVLNVLPNMRAGELAVKSGLATANKRWCEVDFLTFESKVVKNVHIIGDAIQIAPAMPKSGHMANQHGKTCAGAVVALLTGKVPNVAPIYNNVCYSFMGAEDAAHVTSIHSYDAAKKTMLVVPGSGGVSKAANELEGRVAMAWARGIWTDTLS</sequence>
<dbReference type="InterPro" id="IPR015323">
    <property type="entry name" value="FlavoCytC_S_DH_flav-bd"/>
</dbReference>
<dbReference type="InterPro" id="IPR023753">
    <property type="entry name" value="FAD/NAD-binding_dom"/>
</dbReference>
<keyword evidence="2" id="KW-0274">FAD</keyword>
<dbReference type="PROSITE" id="PS51257">
    <property type="entry name" value="PROKAR_LIPOPROTEIN"/>
    <property type="match status" value="1"/>
</dbReference>
<dbReference type="InterPro" id="IPR016156">
    <property type="entry name" value="FAD/NAD-linked_Rdtase_dimer_sf"/>
</dbReference>
<name>A0A1W9KRU4_9BURK</name>
<dbReference type="GO" id="GO:0050660">
    <property type="term" value="F:flavin adenine dinucleotide binding"/>
    <property type="evidence" value="ECO:0007669"/>
    <property type="project" value="InterPro"/>
</dbReference>
<feature type="domain" description="Sulfide dehydrogenase [flavocytochrome c] flavoprotein chain central" evidence="5">
    <location>
        <begin position="168"/>
        <end position="282"/>
    </location>
</feature>
<dbReference type="Pfam" id="PF09242">
    <property type="entry name" value="FCSD-flav_bind"/>
    <property type="match status" value="1"/>
</dbReference>
<keyword evidence="1" id="KW-0285">Flavoprotein</keyword>
<dbReference type="EMBL" id="MTEI01000011">
    <property type="protein sequence ID" value="OQW87065.1"/>
    <property type="molecule type" value="Genomic_DNA"/>
</dbReference>
<dbReference type="PANTHER" id="PTHR43755">
    <property type="match status" value="1"/>
</dbReference>
<dbReference type="PANTHER" id="PTHR43755:SF1">
    <property type="entry name" value="FAD-DEPENDENT PYRIDINE NUCLEOTIDE-DISULPHIDE OXIDOREDUCTASE"/>
    <property type="match status" value="1"/>
</dbReference>
<dbReference type="Proteomes" id="UP000192505">
    <property type="component" value="Unassembled WGS sequence"/>
</dbReference>
<evidence type="ECO:0000256" key="2">
    <source>
        <dbReference type="ARBA" id="ARBA00022827"/>
    </source>
</evidence>
<feature type="domain" description="FAD/NAD(P)-binding" evidence="3">
    <location>
        <begin position="35"/>
        <end position="160"/>
    </location>
</feature>
<dbReference type="SUPFAM" id="SSF51905">
    <property type="entry name" value="FAD/NAD(P)-binding domain"/>
    <property type="match status" value="2"/>
</dbReference>